<sequence>MATTKNITGVNAIFRPTRRRFENLWTDFEPYAESILPRGWKKSFGHLTLREAIIWTKDVPITLRDGVVIRCDVFRPADRAGEALPTSNYNFIGVPKHELSGLEKFDGPDPAEWCPRGYAIVQPDARGTFNSEGDVYHYGTQEAQDGYDTVEWIAEQPWSNGNVALVGNSHLGTMQWFIAGEQPPHLKAIAPWEGVGDFYRQSICRGGIPNTGFWSALSESHQGENLREDIGAMAEKYPHMNAYWADKVPKIQNIKIPMYVLLSYSTGLHTEGSFRGWKYSNSVDKWLRIHPTQEWHDIYQPESTDDLQRFFDRYLLGKQNGWEETPKVLVSLLRFNRPPIVHLPEDNYPPSRTSFQTLYLDASDGALSLKPVEREGAASFQSDRFEDDGAHFWYTFTQYTELLGPSKAKLFMSCQDLNDMDVYVQIRKVSVDGRPLTSVNVPFKDLPHTVREEDIEDLCLYKHLGPSGRLRASKRATGQDPALSEEQKKSQLPTEIWFPYDQEAKVTPGDIVELDIAIWPTGIAFERGETLRIGIKGHDHHLHEIEHLGPKLKNLNKGQHFVHCGGRYPSQVLLPFVYY</sequence>
<dbReference type="Proteomes" id="UP001177260">
    <property type="component" value="Unassembled WGS sequence"/>
</dbReference>
<organism evidence="1 2">
    <name type="scientific">Aspergillus melleus</name>
    <dbReference type="NCBI Taxonomy" id="138277"/>
    <lineage>
        <taxon>Eukaryota</taxon>
        <taxon>Fungi</taxon>
        <taxon>Dikarya</taxon>
        <taxon>Ascomycota</taxon>
        <taxon>Pezizomycotina</taxon>
        <taxon>Eurotiomycetes</taxon>
        <taxon>Eurotiomycetidae</taxon>
        <taxon>Eurotiales</taxon>
        <taxon>Aspergillaceae</taxon>
        <taxon>Aspergillus</taxon>
        <taxon>Aspergillus subgen. Circumdati</taxon>
    </lineage>
</organism>
<dbReference type="EMBL" id="JAOPJF010000071">
    <property type="protein sequence ID" value="KAK1141008.1"/>
    <property type="molecule type" value="Genomic_DNA"/>
</dbReference>
<comment type="caution">
    <text evidence="1">The sequence shown here is derived from an EMBL/GenBank/DDBJ whole genome shotgun (WGS) entry which is preliminary data.</text>
</comment>
<protein>
    <submittedName>
        <fullName evidence="1">Uncharacterized protein</fullName>
    </submittedName>
</protein>
<proteinExistence type="predicted"/>
<evidence type="ECO:0000313" key="1">
    <source>
        <dbReference type="EMBL" id="KAK1141008.1"/>
    </source>
</evidence>
<keyword evidence="2" id="KW-1185">Reference proteome</keyword>
<reference evidence="1 2" key="1">
    <citation type="journal article" date="2023" name="ACS Omega">
        <title>Identification of the Neoaspergillic Acid Biosynthesis Gene Cluster by Establishing an In Vitro CRISPR-Ribonucleoprotein Genetic System in Aspergillus melleus.</title>
        <authorList>
            <person name="Yuan B."/>
            <person name="Grau M.F."/>
            <person name="Murata R.M."/>
            <person name="Torok T."/>
            <person name="Venkateswaran K."/>
            <person name="Stajich J.E."/>
            <person name="Wang C.C.C."/>
        </authorList>
    </citation>
    <scope>NUCLEOTIDE SEQUENCE [LARGE SCALE GENOMIC DNA]</scope>
    <source>
        <strain evidence="1 2">IMV 1140</strain>
    </source>
</reference>
<gene>
    <name evidence="1" type="ORF">N8T08_009665</name>
</gene>
<name>A0ACC3ATJ7_9EURO</name>
<accession>A0ACC3ATJ7</accession>
<evidence type="ECO:0000313" key="2">
    <source>
        <dbReference type="Proteomes" id="UP001177260"/>
    </source>
</evidence>